<proteinExistence type="predicted"/>
<dbReference type="STRING" id="490829.SAMN05421850_11124"/>
<dbReference type="AlphaFoldDB" id="A0A1G8SCB2"/>
<name>A0A1G8SCB2_9RHOB</name>
<keyword evidence="4" id="KW-1185">Reference proteome</keyword>
<evidence type="ECO:0000259" key="2">
    <source>
        <dbReference type="Pfam" id="PF18932"/>
    </source>
</evidence>
<feature type="compositionally biased region" description="Acidic residues" evidence="1">
    <location>
        <begin position="130"/>
        <end position="149"/>
    </location>
</feature>
<feature type="domain" description="DUF5681" evidence="2">
    <location>
        <begin position="18"/>
        <end position="91"/>
    </location>
</feature>
<dbReference type="InterPro" id="IPR043736">
    <property type="entry name" value="DUF5681"/>
</dbReference>
<dbReference type="EMBL" id="FNEB01000011">
    <property type="protein sequence ID" value="SDJ26811.1"/>
    <property type="molecule type" value="Genomic_DNA"/>
</dbReference>
<evidence type="ECO:0000313" key="3">
    <source>
        <dbReference type="EMBL" id="SDJ26811.1"/>
    </source>
</evidence>
<reference evidence="3 4" key="1">
    <citation type="submission" date="2016-10" db="EMBL/GenBank/DDBJ databases">
        <authorList>
            <person name="de Groot N.N."/>
        </authorList>
    </citation>
    <scope>NUCLEOTIDE SEQUENCE [LARGE SCALE GENOMIC DNA]</scope>
    <source>
        <strain evidence="3 4">DSM 28010</strain>
    </source>
</reference>
<accession>A0A1G8SCB2</accession>
<organism evidence="3 4">
    <name type="scientific">Lutimaribacter saemankumensis</name>
    <dbReference type="NCBI Taxonomy" id="490829"/>
    <lineage>
        <taxon>Bacteria</taxon>
        <taxon>Pseudomonadati</taxon>
        <taxon>Pseudomonadota</taxon>
        <taxon>Alphaproteobacteria</taxon>
        <taxon>Rhodobacterales</taxon>
        <taxon>Roseobacteraceae</taxon>
        <taxon>Lutimaribacter</taxon>
    </lineage>
</organism>
<dbReference type="Pfam" id="PF18932">
    <property type="entry name" value="DUF5681"/>
    <property type="match status" value="1"/>
</dbReference>
<dbReference type="Proteomes" id="UP000199340">
    <property type="component" value="Unassembled WGS sequence"/>
</dbReference>
<feature type="compositionally biased region" description="Basic and acidic residues" evidence="1">
    <location>
        <begin position="1"/>
        <end position="10"/>
    </location>
</feature>
<feature type="region of interest" description="Disordered" evidence="1">
    <location>
        <begin position="126"/>
        <end position="149"/>
    </location>
</feature>
<dbReference type="RefSeq" id="WP_090030159.1">
    <property type="nucleotide sequence ID" value="NZ_FNEB01000011.1"/>
</dbReference>
<gene>
    <name evidence="3" type="ORF">SAMN05421850_11124</name>
</gene>
<sequence>MSDKKKKDYEVGYGKPPKHSQFKKGQSGNPKGRPRNARGVLASVKRELDSKITVREGGRQVTISKAAAMAKRIVASALQGDPKALFTLLKLDPDLYGRLVSEVEAEEQVPGPEAVDFDILRDYFTATEGGDTEDEAGGDTVGEENHEDA</sequence>
<feature type="region of interest" description="Disordered" evidence="1">
    <location>
        <begin position="1"/>
        <end position="39"/>
    </location>
</feature>
<evidence type="ECO:0000313" key="4">
    <source>
        <dbReference type="Proteomes" id="UP000199340"/>
    </source>
</evidence>
<evidence type="ECO:0000256" key="1">
    <source>
        <dbReference type="SAM" id="MobiDB-lite"/>
    </source>
</evidence>
<protein>
    <recommendedName>
        <fullName evidence="2">DUF5681 domain-containing protein</fullName>
    </recommendedName>
</protein>
<dbReference type="OrthoDB" id="2086138at2"/>